<comment type="catalytic activity">
    <reaction evidence="8">
        <text>L-tyrosyl-[protein] + ATP = O-(5'-adenylyl)-L-tyrosyl-[protein] + diphosphate</text>
        <dbReference type="Rhea" id="RHEA:54288"/>
        <dbReference type="Rhea" id="RHEA-COMP:10136"/>
        <dbReference type="Rhea" id="RHEA-COMP:13846"/>
        <dbReference type="ChEBI" id="CHEBI:30616"/>
        <dbReference type="ChEBI" id="CHEBI:33019"/>
        <dbReference type="ChEBI" id="CHEBI:46858"/>
        <dbReference type="ChEBI" id="CHEBI:83624"/>
        <dbReference type="EC" id="2.7.7.108"/>
    </reaction>
</comment>
<feature type="binding site" evidence="8">
    <location>
        <position position="176"/>
    </location>
    <ligand>
        <name>ATP</name>
        <dbReference type="ChEBI" id="CHEBI:30616"/>
    </ligand>
</feature>
<feature type="binding site" evidence="8">
    <location>
        <position position="84"/>
    </location>
    <ligand>
        <name>ATP</name>
        <dbReference type="ChEBI" id="CHEBI:30616"/>
    </ligand>
</feature>
<dbReference type="GO" id="GO:0005524">
    <property type="term" value="F:ATP binding"/>
    <property type="evidence" value="ECO:0007669"/>
    <property type="project" value="UniProtKB-UniRule"/>
</dbReference>
<evidence type="ECO:0000256" key="2">
    <source>
        <dbReference type="ARBA" id="ARBA00022679"/>
    </source>
</evidence>
<dbReference type="EC" id="2.7.7.-" evidence="8"/>
<keyword evidence="7 8" id="KW-0460">Magnesium</keyword>
<dbReference type="EMBL" id="LIAV01000104">
    <property type="protein sequence ID" value="KRO40493.1"/>
    <property type="molecule type" value="Genomic_DNA"/>
</dbReference>
<accession>A0A0R2PWH9</accession>
<evidence type="ECO:0000256" key="1">
    <source>
        <dbReference type="ARBA" id="ARBA00009747"/>
    </source>
</evidence>
<comment type="catalytic activity">
    <reaction evidence="8">
        <text>L-histidyl-[protein] + UTP = N(tele)-(5'-uridylyl)-L-histidyl-[protein] + diphosphate</text>
        <dbReference type="Rhea" id="RHEA:83891"/>
        <dbReference type="Rhea" id="RHEA-COMP:9745"/>
        <dbReference type="Rhea" id="RHEA-COMP:20239"/>
        <dbReference type="ChEBI" id="CHEBI:29979"/>
        <dbReference type="ChEBI" id="CHEBI:33019"/>
        <dbReference type="ChEBI" id="CHEBI:46398"/>
        <dbReference type="ChEBI" id="CHEBI:233474"/>
    </reaction>
</comment>
<evidence type="ECO:0000256" key="5">
    <source>
        <dbReference type="ARBA" id="ARBA00022741"/>
    </source>
</evidence>
<evidence type="ECO:0000313" key="10">
    <source>
        <dbReference type="Proteomes" id="UP000050874"/>
    </source>
</evidence>
<keyword evidence="6 8" id="KW-0067">ATP-binding</keyword>
<feature type="binding site" evidence="8">
    <location>
        <position position="118"/>
    </location>
    <ligand>
        <name>ATP</name>
        <dbReference type="ChEBI" id="CHEBI:30616"/>
    </ligand>
</feature>
<dbReference type="HAMAP" id="MF_00692">
    <property type="entry name" value="SelO"/>
    <property type="match status" value="1"/>
</dbReference>
<dbReference type="AlphaFoldDB" id="A0A0R2PWH9"/>
<evidence type="ECO:0000313" key="9">
    <source>
        <dbReference type="EMBL" id="KRO40493.1"/>
    </source>
</evidence>
<dbReference type="GO" id="GO:0030145">
    <property type="term" value="F:manganese ion binding"/>
    <property type="evidence" value="ECO:0007669"/>
    <property type="project" value="UniProtKB-UniRule"/>
</dbReference>
<feature type="binding site" evidence="8">
    <location>
        <position position="255"/>
    </location>
    <ligand>
        <name>ATP</name>
        <dbReference type="ChEBI" id="CHEBI:30616"/>
    </ligand>
</feature>
<dbReference type="GO" id="GO:0000287">
    <property type="term" value="F:magnesium ion binding"/>
    <property type="evidence" value="ECO:0007669"/>
    <property type="project" value="UniProtKB-UniRule"/>
</dbReference>
<evidence type="ECO:0000256" key="3">
    <source>
        <dbReference type="ARBA" id="ARBA00022695"/>
    </source>
</evidence>
<keyword evidence="5 8" id="KW-0547">Nucleotide-binding</keyword>
<comment type="function">
    <text evidence="8">Nucleotidyltransferase involved in the post-translational modification of proteins. It can catalyze the addition of adenosine monophosphate (AMP) or uridine monophosphate (UMP) to a protein, resulting in modifications known as AMPylation and UMPylation.</text>
</comment>
<feature type="active site" description="Proton acceptor" evidence="8">
    <location>
        <position position="245"/>
    </location>
</feature>
<comment type="cofactor">
    <cofactor evidence="8">
        <name>Mg(2+)</name>
        <dbReference type="ChEBI" id="CHEBI:18420"/>
    </cofactor>
    <cofactor evidence="8">
        <name>Mn(2+)</name>
        <dbReference type="ChEBI" id="CHEBI:29035"/>
    </cofactor>
</comment>
<evidence type="ECO:0000256" key="7">
    <source>
        <dbReference type="ARBA" id="ARBA00022842"/>
    </source>
</evidence>
<dbReference type="Proteomes" id="UP000050874">
    <property type="component" value="Unassembled WGS sequence"/>
</dbReference>
<comment type="catalytic activity">
    <reaction evidence="8">
        <text>L-threonyl-[protein] + ATP = 3-O-(5'-adenylyl)-L-threonyl-[protein] + diphosphate</text>
        <dbReference type="Rhea" id="RHEA:54292"/>
        <dbReference type="Rhea" id="RHEA-COMP:11060"/>
        <dbReference type="Rhea" id="RHEA-COMP:13847"/>
        <dbReference type="ChEBI" id="CHEBI:30013"/>
        <dbReference type="ChEBI" id="CHEBI:30616"/>
        <dbReference type="ChEBI" id="CHEBI:33019"/>
        <dbReference type="ChEBI" id="CHEBI:138113"/>
        <dbReference type="EC" id="2.7.7.108"/>
    </reaction>
</comment>
<keyword evidence="4 8" id="KW-0479">Metal-binding</keyword>
<comment type="catalytic activity">
    <reaction evidence="8">
        <text>L-seryl-[protein] + UTP = O-(5'-uridylyl)-L-seryl-[protein] + diphosphate</text>
        <dbReference type="Rhea" id="RHEA:64604"/>
        <dbReference type="Rhea" id="RHEA-COMP:9863"/>
        <dbReference type="Rhea" id="RHEA-COMP:16635"/>
        <dbReference type="ChEBI" id="CHEBI:29999"/>
        <dbReference type="ChEBI" id="CHEBI:33019"/>
        <dbReference type="ChEBI" id="CHEBI:46398"/>
        <dbReference type="ChEBI" id="CHEBI:156051"/>
    </reaction>
</comment>
<keyword evidence="3 8" id="KW-0548">Nucleotidyltransferase</keyword>
<dbReference type="GO" id="GO:0070733">
    <property type="term" value="F:AMPylase activity"/>
    <property type="evidence" value="ECO:0007669"/>
    <property type="project" value="UniProtKB-EC"/>
</dbReference>
<comment type="catalytic activity">
    <reaction evidence="8">
        <text>L-tyrosyl-[protein] + UTP = O-(5'-uridylyl)-L-tyrosyl-[protein] + diphosphate</text>
        <dbReference type="Rhea" id="RHEA:83887"/>
        <dbReference type="Rhea" id="RHEA-COMP:10136"/>
        <dbReference type="Rhea" id="RHEA-COMP:20238"/>
        <dbReference type="ChEBI" id="CHEBI:33019"/>
        <dbReference type="ChEBI" id="CHEBI:46398"/>
        <dbReference type="ChEBI" id="CHEBI:46858"/>
        <dbReference type="ChEBI" id="CHEBI:90602"/>
    </reaction>
</comment>
<proteinExistence type="inferred from homology"/>
<sequence length="474" mass="53574">MLPLLPHAFAELPKAFYNHQAWESFEHPFVAFENLSLKQELGIQEVDGQELMKIFNGTEILQSLKPLSMVYSGHQFGQYVEQLGDGRGLLLGQMDSADGAVDLHLKGAGKTPYSRFGDGRAVLRSVIREYVCGEAMHALSIPTSRALMIVGSNEMVYREKSESAAMLARTAKTHIRFGSFEYFHYNNQPENVKALADFCIDQYPAYFAKTPKPYEDFFKVVVERTASMIAQWQACGFNHGVMNTDNMSILGETFDYGPYGFMEDYDPAYVCNHSDHQGRYAYKNQPYIGLWNCSALGHALSSLISEESQGEILQTYEATFQHTLAELYRKKLGLEHTQSEDAVLIQGLLDIMKSEKLDYTNTFRNLTQALAKPITSELNSEIAKSWIVSFQSRHAKEVLSAEKTVTLMNQANPKFILRNYMAQEVIDAAEDSDFSKLETLITVLTKPFEEHEEHQKFADKSPAWAKDLEISCSS</sequence>
<evidence type="ECO:0000256" key="4">
    <source>
        <dbReference type="ARBA" id="ARBA00022723"/>
    </source>
</evidence>
<evidence type="ECO:0000256" key="8">
    <source>
        <dbReference type="HAMAP-Rule" id="MF_00692"/>
    </source>
</evidence>
<evidence type="ECO:0000256" key="6">
    <source>
        <dbReference type="ARBA" id="ARBA00022840"/>
    </source>
</evidence>
<dbReference type="InterPro" id="IPR003846">
    <property type="entry name" value="SelO"/>
</dbReference>
<comment type="caution">
    <text evidence="9">The sequence shown here is derived from an EMBL/GenBank/DDBJ whole genome shotgun (WGS) entry which is preliminary data.</text>
</comment>
<organism evidence="9 10">
    <name type="scientific">SAR86 cluster bacterium BACL1 MAG-120920-bin57</name>
    <dbReference type="NCBI Taxonomy" id="1655571"/>
    <lineage>
        <taxon>Bacteria</taxon>
        <taxon>Pseudomonadati</taxon>
        <taxon>Pseudomonadota</taxon>
        <taxon>Gammaproteobacteria</taxon>
        <taxon>SAR86 cluster</taxon>
    </lineage>
</organism>
<feature type="binding site" evidence="8">
    <location>
        <position position="246"/>
    </location>
    <ligand>
        <name>Mg(2+)</name>
        <dbReference type="ChEBI" id="CHEBI:18420"/>
    </ligand>
</feature>
<dbReference type="PANTHER" id="PTHR32057:SF14">
    <property type="entry name" value="PROTEIN ADENYLYLTRANSFERASE SELO, MITOCHONDRIAL"/>
    <property type="match status" value="1"/>
</dbReference>
<comment type="catalytic activity">
    <reaction evidence="8">
        <text>L-seryl-[protein] + ATP = 3-O-(5'-adenylyl)-L-seryl-[protein] + diphosphate</text>
        <dbReference type="Rhea" id="RHEA:58120"/>
        <dbReference type="Rhea" id="RHEA-COMP:9863"/>
        <dbReference type="Rhea" id="RHEA-COMP:15073"/>
        <dbReference type="ChEBI" id="CHEBI:29999"/>
        <dbReference type="ChEBI" id="CHEBI:30616"/>
        <dbReference type="ChEBI" id="CHEBI:33019"/>
        <dbReference type="ChEBI" id="CHEBI:142516"/>
        <dbReference type="EC" id="2.7.7.108"/>
    </reaction>
</comment>
<dbReference type="NCBIfam" id="NF000658">
    <property type="entry name" value="PRK00029.1"/>
    <property type="match status" value="1"/>
</dbReference>
<reference evidence="10" key="1">
    <citation type="submission" date="2015-10" db="EMBL/GenBank/DDBJ databases">
        <title>Metagenome-Assembled Genomes uncover a global brackish microbiome.</title>
        <authorList>
            <person name="Hugerth L.W."/>
            <person name="Larsson J."/>
            <person name="Alneberg J."/>
            <person name="Lindh M.V."/>
            <person name="Legrand C."/>
            <person name="Pinhassi J."/>
            <person name="Andersson A."/>
        </authorList>
    </citation>
    <scope>NUCLEOTIDE SEQUENCE [LARGE SCALE GENOMIC DNA]</scope>
</reference>
<feature type="binding site" evidence="8">
    <location>
        <position position="86"/>
    </location>
    <ligand>
        <name>ATP</name>
        <dbReference type="ChEBI" id="CHEBI:30616"/>
    </ligand>
</feature>
<gene>
    <name evidence="8" type="primary">ydiU</name>
    <name evidence="8" type="synonym">selO</name>
    <name evidence="9" type="ORF">ABR63_00330</name>
</gene>
<feature type="binding site" evidence="8">
    <location>
        <position position="106"/>
    </location>
    <ligand>
        <name>ATP</name>
        <dbReference type="ChEBI" id="CHEBI:30616"/>
    </ligand>
</feature>
<keyword evidence="2 8" id="KW-0808">Transferase</keyword>
<dbReference type="Pfam" id="PF02696">
    <property type="entry name" value="SelO"/>
    <property type="match status" value="1"/>
</dbReference>
<protein>
    <recommendedName>
        <fullName evidence="8">Protein nucleotidyltransferase YdiU</fullName>
        <ecNumber evidence="8">2.7.7.-</ecNumber>
    </recommendedName>
    <alternativeName>
        <fullName evidence="8">Protein adenylyltransferase YdiU</fullName>
        <ecNumber evidence="8">2.7.7.108</ecNumber>
    </alternativeName>
    <alternativeName>
        <fullName evidence="8">Protein uridylyltransferase YdiU</fullName>
        <ecNumber evidence="8">2.7.7.-</ecNumber>
    </alternativeName>
</protein>
<name>A0A0R2PWH9_9GAMM</name>
<keyword evidence="8" id="KW-0464">Manganese</keyword>
<feature type="binding site" evidence="8">
    <location>
        <position position="87"/>
    </location>
    <ligand>
        <name>ATP</name>
        <dbReference type="ChEBI" id="CHEBI:30616"/>
    </ligand>
</feature>
<comment type="similarity">
    <text evidence="1 8">Belongs to the SELO family.</text>
</comment>
<dbReference type="EC" id="2.7.7.108" evidence="8"/>
<feature type="binding site" evidence="8">
    <location>
        <position position="119"/>
    </location>
    <ligand>
        <name>ATP</name>
        <dbReference type="ChEBI" id="CHEBI:30616"/>
    </ligand>
</feature>
<feature type="binding site" evidence="8">
    <location>
        <position position="169"/>
    </location>
    <ligand>
        <name>ATP</name>
        <dbReference type="ChEBI" id="CHEBI:30616"/>
    </ligand>
</feature>
<dbReference type="PANTHER" id="PTHR32057">
    <property type="entry name" value="PROTEIN ADENYLYLTRANSFERASE SELO, MITOCHONDRIAL"/>
    <property type="match status" value="1"/>
</dbReference>
<feature type="binding site" evidence="8">
    <location>
        <position position="255"/>
    </location>
    <ligand>
        <name>Mg(2+)</name>
        <dbReference type="ChEBI" id="CHEBI:18420"/>
    </ligand>
</feature>